<keyword evidence="12" id="KW-1185">Reference proteome</keyword>
<evidence type="ECO:0000256" key="1">
    <source>
        <dbReference type="ARBA" id="ARBA00004370"/>
    </source>
</evidence>
<evidence type="ECO:0000313" key="11">
    <source>
        <dbReference type="EMBL" id="ABM36174.1"/>
    </source>
</evidence>
<evidence type="ECO:0000256" key="5">
    <source>
        <dbReference type="ARBA" id="ARBA00023136"/>
    </source>
</evidence>
<dbReference type="EMBL" id="CP000529">
    <property type="protein sequence ID" value="ABM36174.1"/>
    <property type="molecule type" value="Genomic_DNA"/>
</dbReference>
<evidence type="ECO:0000256" key="2">
    <source>
        <dbReference type="ARBA" id="ARBA00022452"/>
    </source>
</evidence>
<dbReference type="eggNOG" id="COG0729">
    <property type="taxonomic scope" value="Bacteria"/>
</dbReference>
<dbReference type="STRING" id="365044.Pnap_0857"/>
<evidence type="ECO:0000259" key="10">
    <source>
        <dbReference type="Pfam" id="PF07244"/>
    </source>
</evidence>
<evidence type="ECO:0000313" key="12">
    <source>
        <dbReference type="Proteomes" id="UP000000644"/>
    </source>
</evidence>
<organism evidence="11 12">
    <name type="scientific">Polaromonas naphthalenivorans (strain CJ2)</name>
    <dbReference type="NCBI Taxonomy" id="365044"/>
    <lineage>
        <taxon>Bacteria</taxon>
        <taxon>Pseudomonadati</taxon>
        <taxon>Pseudomonadota</taxon>
        <taxon>Betaproteobacteria</taxon>
        <taxon>Burkholderiales</taxon>
        <taxon>Comamonadaceae</taxon>
        <taxon>Polaromonas</taxon>
    </lineage>
</organism>
<gene>
    <name evidence="11" type="ordered locus">Pnap_0857</name>
</gene>
<dbReference type="Pfam" id="PF07244">
    <property type="entry name" value="POTRA"/>
    <property type="match status" value="1"/>
</dbReference>
<evidence type="ECO:0000256" key="8">
    <source>
        <dbReference type="SAM" id="SignalP"/>
    </source>
</evidence>
<feature type="signal peptide" evidence="8">
    <location>
        <begin position="1"/>
        <end position="25"/>
    </location>
</feature>
<dbReference type="PANTHER" id="PTHR12815:SF47">
    <property type="entry name" value="TRANSLOCATION AND ASSEMBLY MODULE SUBUNIT TAMA"/>
    <property type="match status" value="1"/>
</dbReference>
<protein>
    <submittedName>
        <fullName evidence="11">Surface antigen (D15)</fullName>
    </submittedName>
</protein>
<dbReference type="InterPro" id="IPR039910">
    <property type="entry name" value="D15-like"/>
</dbReference>
<dbReference type="Gene3D" id="3.10.20.310">
    <property type="entry name" value="membrane protein fhac"/>
    <property type="match status" value="1"/>
</dbReference>
<comment type="subcellular location">
    <subcellularLocation>
        <location evidence="1">Membrane</location>
    </subcellularLocation>
</comment>
<feature type="compositionally biased region" description="Low complexity" evidence="7">
    <location>
        <begin position="30"/>
        <end position="51"/>
    </location>
</feature>
<evidence type="ECO:0000256" key="3">
    <source>
        <dbReference type="ARBA" id="ARBA00022692"/>
    </source>
</evidence>
<feature type="chain" id="PRO_5002639948" evidence="8">
    <location>
        <begin position="26"/>
        <end position="651"/>
    </location>
</feature>
<keyword evidence="3" id="KW-0812">Transmembrane</keyword>
<dbReference type="Pfam" id="PF01103">
    <property type="entry name" value="Omp85"/>
    <property type="match status" value="1"/>
</dbReference>
<dbReference type="Proteomes" id="UP000000644">
    <property type="component" value="Chromosome"/>
</dbReference>
<keyword evidence="5" id="KW-0472">Membrane</keyword>
<feature type="domain" description="POTRA" evidence="10">
    <location>
        <begin position="259"/>
        <end position="331"/>
    </location>
</feature>
<dbReference type="PANTHER" id="PTHR12815">
    <property type="entry name" value="SORTING AND ASSEMBLY MACHINERY SAMM50 PROTEIN FAMILY MEMBER"/>
    <property type="match status" value="1"/>
</dbReference>
<keyword evidence="6" id="KW-0998">Cell outer membrane</keyword>
<evidence type="ECO:0000256" key="4">
    <source>
        <dbReference type="ARBA" id="ARBA00022729"/>
    </source>
</evidence>
<reference evidence="12" key="1">
    <citation type="journal article" date="2009" name="Environ. Microbiol.">
        <title>The genome of Polaromonas naphthalenivorans strain CJ2, isolated from coal tar-contaminated sediment, reveals physiological and metabolic versatility and evolution through extensive horizontal gene transfer.</title>
        <authorList>
            <person name="Yagi J.M."/>
            <person name="Sims D."/>
            <person name="Brettin T."/>
            <person name="Bruce D."/>
            <person name="Madsen E.L."/>
        </authorList>
    </citation>
    <scope>NUCLEOTIDE SEQUENCE [LARGE SCALE GENOMIC DNA]</scope>
    <source>
        <strain evidence="12">CJ2</strain>
    </source>
</reference>
<name>A1VKJ6_POLNA</name>
<sequence>MPAPSRLAFTCVALTALLLGPAASAQTAAPVSPASTSMSSGSTPPSSVQQTAPPPAPPPEKIEPVDTPQGAVGPTSAAPEVTAFDIAVRAPAEVQELLEKHLELQRYRAVTDLDEAELARLIVLAERNVRNLVGTLGYFSPDIRITREGGVNEHPVIVVAVDPGQATNIGPVAITFAGDIAVSPDADATAQRTEIERDWRLPTGLRFTQDAWSSAKTQALRQLVARRYPAGKLAGSLADVDAPGRIASLRVDLDSGPLYRLGPMQVSGVERYDPALVPRLARLNQGDIYDLNQLVQAQQRLAASGYFDSAYVFINPENDPLAVPVQVQVREAKLQKVVLGVGMTTDSGPRASVEHTHHRVPGIGWRAVTKLQLEKKSPFVQTEWTSIPDEANWRWGVLGRVERINDNELITQAQRLRFGRSQAGDRIDRNIYVQYDRANVQGAGLLGNSAADTGDGSALTANYVWTGRYFDSLPFPAKGYALGFELGAGTTLGKDRQPFTRTVGRWMGIKPLERGRIAMRAEAGAVLARDTANIPATQLFRTGGDNTVRGYGYRDIGIKLANGVIGPGRYLAVGSVEWQRPITLKGRPSEFEHTVFIDAGAVADKPQDLSPSFGIGTGVRWRSPIGPLQIDLAYGLKVRQARLHISVGFVF</sequence>
<feature type="domain" description="Bacterial surface antigen (D15)" evidence="9">
    <location>
        <begin position="435"/>
        <end position="641"/>
    </location>
</feature>
<dbReference type="InterPro" id="IPR010827">
    <property type="entry name" value="BamA/TamA_POTRA"/>
</dbReference>
<dbReference type="OrthoDB" id="9769707at2"/>
<proteinExistence type="predicted"/>
<accession>A1VKJ6</accession>
<dbReference type="HOGENOM" id="CLU_018618_2_0_4"/>
<evidence type="ECO:0000259" key="9">
    <source>
        <dbReference type="Pfam" id="PF01103"/>
    </source>
</evidence>
<dbReference type="GO" id="GO:0019867">
    <property type="term" value="C:outer membrane"/>
    <property type="evidence" value="ECO:0007669"/>
    <property type="project" value="InterPro"/>
</dbReference>
<feature type="region of interest" description="Disordered" evidence="7">
    <location>
        <begin position="30"/>
        <end position="76"/>
    </location>
</feature>
<keyword evidence="2" id="KW-1134">Transmembrane beta strand</keyword>
<dbReference type="Gene3D" id="2.40.160.50">
    <property type="entry name" value="membrane protein fhac: a member of the omp85/tpsb transporter family"/>
    <property type="match status" value="1"/>
</dbReference>
<dbReference type="AlphaFoldDB" id="A1VKJ6"/>
<evidence type="ECO:0000256" key="7">
    <source>
        <dbReference type="SAM" id="MobiDB-lite"/>
    </source>
</evidence>
<evidence type="ECO:0000256" key="6">
    <source>
        <dbReference type="ARBA" id="ARBA00023237"/>
    </source>
</evidence>
<dbReference type="InterPro" id="IPR000184">
    <property type="entry name" value="Bac_surfAg_D15"/>
</dbReference>
<keyword evidence="4 8" id="KW-0732">Signal</keyword>
<dbReference type="KEGG" id="pna:Pnap_0857"/>